<organism evidence="6 7">
    <name type="scientific">Eubacterium segne</name>
    <dbReference type="NCBI Taxonomy" id="2763045"/>
    <lineage>
        <taxon>Bacteria</taxon>
        <taxon>Bacillati</taxon>
        <taxon>Bacillota</taxon>
        <taxon>Clostridia</taxon>
        <taxon>Eubacteriales</taxon>
        <taxon>Eubacteriaceae</taxon>
        <taxon>Eubacterium</taxon>
    </lineage>
</organism>
<dbReference type="CDD" id="cd06583">
    <property type="entry name" value="PGRP"/>
    <property type="match status" value="1"/>
</dbReference>
<reference evidence="6 7" key="1">
    <citation type="submission" date="2020-08" db="EMBL/GenBank/DDBJ databases">
        <title>Genome public.</title>
        <authorList>
            <person name="Liu C."/>
            <person name="Sun Q."/>
        </authorList>
    </citation>
    <scope>NUCLEOTIDE SEQUENCE [LARGE SCALE GENOMIC DNA]</scope>
    <source>
        <strain evidence="6 7">BX4</strain>
    </source>
</reference>
<sequence>MAKKKITTKRFRASDKKIYTIYRYFASDNTFFCAKRKLKRANVRYIPIHNTGNKGRDTAYANANYFYNNKKVYAGAHFIIDLDGIIYQSGRLSDACYSVGGNKYENCYKTGGGTYFGKCNNYNQVSIELAGIVDNKPTAKQIAATRAVIEYIQKYCRKAKTIIRHFDVTGKNCPQRFSGIANAKAWLEFKKKIK</sequence>
<dbReference type="PANTHER" id="PTHR30417">
    <property type="entry name" value="N-ACETYLMURAMOYL-L-ALANINE AMIDASE AMID"/>
    <property type="match status" value="1"/>
</dbReference>
<comment type="caution">
    <text evidence="6">The sequence shown here is derived from an EMBL/GenBank/DDBJ whole genome shotgun (WGS) entry which is preliminary data.</text>
</comment>
<gene>
    <name evidence="6" type="ORF">H8S00_11180</name>
</gene>
<dbReference type="EC" id="3.5.1.28" evidence="2"/>
<evidence type="ECO:0000313" key="6">
    <source>
        <dbReference type="EMBL" id="MBC5668534.1"/>
    </source>
</evidence>
<keyword evidence="4" id="KW-0961">Cell wall biogenesis/degradation</keyword>
<accession>A0ABR7F4I8</accession>
<dbReference type="InterPro" id="IPR036505">
    <property type="entry name" value="Amidase/PGRP_sf"/>
</dbReference>
<dbReference type="Proteomes" id="UP000597877">
    <property type="component" value="Unassembled WGS sequence"/>
</dbReference>
<evidence type="ECO:0000256" key="3">
    <source>
        <dbReference type="ARBA" id="ARBA00022801"/>
    </source>
</evidence>
<keyword evidence="7" id="KW-1185">Reference proteome</keyword>
<dbReference type="SMART" id="SM00644">
    <property type="entry name" value="Ami_2"/>
    <property type="match status" value="1"/>
</dbReference>
<evidence type="ECO:0000256" key="2">
    <source>
        <dbReference type="ARBA" id="ARBA00011901"/>
    </source>
</evidence>
<evidence type="ECO:0000256" key="4">
    <source>
        <dbReference type="ARBA" id="ARBA00023316"/>
    </source>
</evidence>
<evidence type="ECO:0000259" key="5">
    <source>
        <dbReference type="SMART" id="SM00644"/>
    </source>
</evidence>
<protein>
    <recommendedName>
        <fullName evidence="2">N-acetylmuramoyl-L-alanine amidase</fullName>
        <ecNumber evidence="2">3.5.1.28</ecNumber>
    </recommendedName>
</protein>
<dbReference type="InterPro" id="IPR051206">
    <property type="entry name" value="NAMLAA_amidase_2"/>
</dbReference>
<evidence type="ECO:0000256" key="1">
    <source>
        <dbReference type="ARBA" id="ARBA00001561"/>
    </source>
</evidence>
<evidence type="ECO:0000313" key="7">
    <source>
        <dbReference type="Proteomes" id="UP000597877"/>
    </source>
</evidence>
<feature type="domain" description="N-acetylmuramoyl-L-alanine amidase" evidence="5">
    <location>
        <begin position="33"/>
        <end position="175"/>
    </location>
</feature>
<name>A0ABR7F4I8_9FIRM</name>
<proteinExistence type="predicted"/>
<comment type="catalytic activity">
    <reaction evidence="1">
        <text>Hydrolyzes the link between N-acetylmuramoyl residues and L-amino acid residues in certain cell-wall glycopeptides.</text>
        <dbReference type="EC" id="3.5.1.28"/>
    </reaction>
</comment>
<dbReference type="SUPFAM" id="SSF55846">
    <property type="entry name" value="N-acetylmuramoyl-L-alanine amidase-like"/>
    <property type="match status" value="1"/>
</dbReference>
<dbReference type="Gene3D" id="3.40.80.10">
    <property type="entry name" value="Peptidoglycan recognition protein-like"/>
    <property type="match status" value="1"/>
</dbReference>
<dbReference type="InterPro" id="IPR002502">
    <property type="entry name" value="Amidase_domain"/>
</dbReference>
<dbReference type="RefSeq" id="WP_186840568.1">
    <property type="nucleotide sequence ID" value="NZ_JACOOZ010000008.1"/>
</dbReference>
<dbReference type="Pfam" id="PF01510">
    <property type="entry name" value="Amidase_2"/>
    <property type="match status" value="1"/>
</dbReference>
<keyword evidence="3" id="KW-0378">Hydrolase</keyword>
<dbReference type="EMBL" id="JACOOZ010000008">
    <property type="protein sequence ID" value="MBC5668534.1"/>
    <property type="molecule type" value="Genomic_DNA"/>
</dbReference>
<dbReference type="PANTHER" id="PTHR30417:SF1">
    <property type="entry name" value="N-ACETYLMURAMOYL-L-ALANINE AMIDASE AMID"/>
    <property type="match status" value="1"/>
</dbReference>